<evidence type="ECO:0000256" key="6">
    <source>
        <dbReference type="ARBA" id="ARBA00022556"/>
    </source>
</evidence>
<dbReference type="UniPathway" id="UPA00359">
    <property type="reaction ID" value="UER00478"/>
</dbReference>
<comment type="cofactor">
    <cofactor evidence="1 12">
        <name>Zn(2+)</name>
        <dbReference type="ChEBI" id="CHEBI:29105"/>
    </cofactor>
</comment>
<evidence type="ECO:0000256" key="7">
    <source>
        <dbReference type="ARBA" id="ARBA00022723"/>
    </source>
</evidence>
<dbReference type="InterPro" id="IPR011334">
    <property type="entry name" value="UDP-acyl_GlcNac_deAcase_C"/>
</dbReference>
<comment type="similarity">
    <text evidence="12">Belongs to the LpxC family.</text>
</comment>
<accession>A0A062XVF9</accession>
<evidence type="ECO:0000256" key="12">
    <source>
        <dbReference type="HAMAP-Rule" id="MF_00388"/>
    </source>
</evidence>
<dbReference type="Gene3D" id="3.30.230.20">
    <property type="entry name" value="lpxc deacetylase, domain 1"/>
    <property type="match status" value="1"/>
</dbReference>
<keyword evidence="5 12" id="KW-0444">Lipid biosynthesis</keyword>
<keyword evidence="14" id="KW-1185">Reference proteome</keyword>
<dbReference type="RefSeq" id="WP_038049880.1">
    <property type="nucleotide sequence ID" value="NZ_JMFG01000023.1"/>
</dbReference>
<sequence length="303" mass="33113">MAWQRTLARAVETEGVGIHSGANVKIRLRPAPVGTGVVFVRTDLGVAIPARAEHARDFSFATTIGVRGAEVGTIEHLMSALYALGITNVFVDISGPEVPVLDGSALPFVQMIKRAGVMEQSSSFPEVRLLKTVRVEDGDRFVELHPSETFSVDYRVRYKAPVVGDQRLTFTVSPERYATAIAPARTFGFLSDVKALRDRGLGRGGSLSNCVIVDEHRVLSGRLRFRDEFVRHKVLDLIGDLALLEYPLRAHVVAHKAGHALHVAAVRELLSQPEAWELFEPERVTPLSVHPFAMEPAAQAVAG</sequence>
<evidence type="ECO:0000256" key="3">
    <source>
        <dbReference type="ARBA" id="ARBA00005002"/>
    </source>
</evidence>
<dbReference type="PANTHER" id="PTHR33694:SF1">
    <property type="entry name" value="UDP-3-O-ACYL-N-ACETYLGLUCOSAMINE DEACETYLASE 1, MITOCHONDRIAL-RELATED"/>
    <property type="match status" value="1"/>
</dbReference>
<dbReference type="GO" id="GO:0046872">
    <property type="term" value="F:metal ion binding"/>
    <property type="evidence" value="ECO:0007669"/>
    <property type="project" value="UniProtKB-KW"/>
</dbReference>
<dbReference type="AlphaFoldDB" id="A0A062XVF9"/>
<keyword evidence="10 12" id="KW-0443">Lipid metabolism</keyword>
<reference evidence="13 14" key="1">
    <citation type="submission" date="2014-04" db="EMBL/GenBank/DDBJ databases">
        <title>The Genome Sequence of Thermoanaerobaculum aquaticum MP-01, The First Cultivated Group 23 Acidobacterium.</title>
        <authorList>
            <person name="Stamps B.W."/>
            <person name="Losey N.A."/>
            <person name="Lawson P.A."/>
            <person name="Stevenson B.S."/>
        </authorList>
    </citation>
    <scope>NUCLEOTIDE SEQUENCE [LARGE SCALE GENOMIC DNA]</scope>
    <source>
        <strain evidence="13 14">MP-01</strain>
    </source>
</reference>
<feature type="binding site" evidence="12">
    <location>
        <position position="232"/>
    </location>
    <ligand>
        <name>Zn(2+)</name>
        <dbReference type="ChEBI" id="CHEBI:29105"/>
    </ligand>
</feature>
<organism evidence="13 14">
    <name type="scientific">Thermoanaerobaculum aquaticum</name>
    <dbReference type="NCBI Taxonomy" id="1312852"/>
    <lineage>
        <taxon>Bacteria</taxon>
        <taxon>Pseudomonadati</taxon>
        <taxon>Acidobacteriota</taxon>
        <taxon>Thermoanaerobaculia</taxon>
        <taxon>Thermoanaerobaculales</taxon>
        <taxon>Thermoanaerobaculaceae</taxon>
        <taxon>Thermoanaerobaculum</taxon>
    </lineage>
</organism>
<dbReference type="HAMAP" id="MF_00388">
    <property type="entry name" value="LpxC"/>
    <property type="match status" value="1"/>
</dbReference>
<keyword evidence="6 12" id="KW-0441">Lipid A biosynthesis</keyword>
<keyword evidence="7 12" id="KW-0479">Metal-binding</keyword>
<evidence type="ECO:0000256" key="2">
    <source>
        <dbReference type="ARBA" id="ARBA00002923"/>
    </source>
</evidence>
<gene>
    <name evidence="12" type="primary">lpxC</name>
    <name evidence="13" type="ORF">EG19_06310</name>
</gene>
<dbReference type="InterPro" id="IPR004463">
    <property type="entry name" value="UDP-acyl_GlcNac_deAcase"/>
</dbReference>
<name>A0A062XVF9_9BACT</name>
<dbReference type="Pfam" id="PF03331">
    <property type="entry name" value="LpxC"/>
    <property type="match status" value="1"/>
</dbReference>
<dbReference type="Gene3D" id="3.30.1700.10">
    <property type="entry name" value="lpxc deacetylase, domain 2"/>
    <property type="match status" value="1"/>
</dbReference>
<dbReference type="PANTHER" id="PTHR33694">
    <property type="entry name" value="UDP-3-O-ACYL-N-ACETYLGLUCOSAMINE DEACETYLASE 1, MITOCHONDRIAL-RELATED"/>
    <property type="match status" value="1"/>
</dbReference>
<dbReference type="OrthoDB" id="9772788at2"/>
<evidence type="ECO:0000256" key="10">
    <source>
        <dbReference type="ARBA" id="ARBA00023098"/>
    </source>
</evidence>
<comment type="pathway">
    <text evidence="3 12">Glycolipid biosynthesis; lipid IV(A) biosynthesis; lipid IV(A) from (3R)-3-hydroxytetradecanoyl-[acyl-carrier-protein] and UDP-N-acetyl-alpha-D-glucosamine: step 2/6.</text>
</comment>
<dbReference type="GO" id="GO:0016020">
    <property type="term" value="C:membrane"/>
    <property type="evidence" value="ECO:0007669"/>
    <property type="project" value="GOC"/>
</dbReference>
<keyword evidence="8 12" id="KW-0378">Hydrolase</keyword>
<comment type="function">
    <text evidence="2 12">Catalyzes the hydrolysis of UDP-3-O-myristoyl-N-acetylglucosamine to form UDP-3-O-myristoylglucosamine and acetate, the committed step in lipid A biosynthesis.</text>
</comment>
<evidence type="ECO:0000256" key="1">
    <source>
        <dbReference type="ARBA" id="ARBA00001947"/>
    </source>
</evidence>
<protein>
    <recommendedName>
        <fullName evidence="4 12">UDP-3-O-acyl-N-acetylglucosamine deacetylase</fullName>
        <shortName evidence="12">UDP-3-O-acyl-GlcNAc deacetylase</shortName>
        <ecNumber evidence="4 12">3.5.1.108</ecNumber>
    </recommendedName>
    <alternativeName>
        <fullName evidence="12">UDP-3-O-[R-3-hydroxymyristoyl]-N-acetylglucosamine deacetylase</fullName>
    </alternativeName>
</protein>
<evidence type="ECO:0000313" key="14">
    <source>
        <dbReference type="Proteomes" id="UP000027284"/>
    </source>
</evidence>
<feature type="binding site" evidence="12">
    <location>
        <position position="236"/>
    </location>
    <ligand>
        <name>Zn(2+)</name>
        <dbReference type="ChEBI" id="CHEBI:29105"/>
    </ligand>
</feature>
<comment type="catalytic activity">
    <reaction evidence="11 12">
        <text>a UDP-3-O-[(3R)-3-hydroxyacyl]-N-acetyl-alpha-D-glucosamine + H2O = a UDP-3-O-[(3R)-3-hydroxyacyl]-alpha-D-glucosamine + acetate</text>
        <dbReference type="Rhea" id="RHEA:67816"/>
        <dbReference type="ChEBI" id="CHEBI:15377"/>
        <dbReference type="ChEBI" id="CHEBI:30089"/>
        <dbReference type="ChEBI" id="CHEBI:137740"/>
        <dbReference type="ChEBI" id="CHEBI:173225"/>
        <dbReference type="EC" id="3.5.1.108"/>
    </reaction>
</comment>
<dbReference type="Proteomes" id="UP000027284">
    <property type="component" value="Unassembled WGS sequence"/>
</dbReference>
<dbReference type="EC" id="3.5.1.108" evidence="4 12"/>
<dbReference type="EMBL" id="JMFG01000023">
    <property type="protein sequence ID" value="KDA53359.1"/>
    <property type="molecule type" value="Genomic_DNA"/>
</dbReference>
<dbReference type="InterPro" id="IPR020568">
    <property type="entry name" value="Ribosomal_Su5_D2-typ_SF"/>
</dbReference>
<dbReference type="GO" id="GO:0009245">
    <property type="term" value="P:lipid A biosynthetic process"/>
    <property type="evidence" value="ECO:0007669"/>
    <property type="project" value="UniProtKB-UniRule"/>
</dbReference>
<keyword evidence="9 12" id="KW-0862">Zinc</keyword>
<dbReference type="NCBIfam" id="TIGR00325">
    <property type="entry name" value="lpxC"/>
    <property type="match status" value="1"/>
</dbReference>
<evidence type="ECO:0000313" key="13">
    <source>
        <dbReference type="EMBL" id="KDA53359.1"/>
    </source>
</evidence>
<dbReference type="InterPro" id="IPR015870">
    <property type="entry name" value="UDP-acyl_N-AcGlcN_deAcase_N"/>
</dbReference>
<dbReference type="SUPFAM" id="SSF54211">
    <property type="entry name" value="Ribosomal protein S5 domain 2-like"/>
    <property type="match status" value="2"/>
</dbReference>
<proteinExistence type="inferred from homology"/>
<comment type="caution">
    <text evidence="13">The sequence shown here is derived from an EMBL/GenBank/DDBJ whole genome shotgun (WGS) entry which is preliminary data.</text>
</comment>
<dbReference type="GO" id="GO:0103117">
    <property type="term" value="F:UDP-3-O-acyl-N-acetylglucosamine deacetylase activity"/>
    <property type="evidence" value="ECO:0007669"/>
    <property type="project" value="UniProtKB-UniRule"/>
</dbReference>
<evidence type="ECO:0000256" key="5">
    <source>
        <dbReference type="ARBA" id="ARBA00022516"/>
    </source>
</evidence>
<evidence type="ECO:0000256" key="4">
    <source>
        <dbReference type="ARBA" id="ARBA00012745"/>
    </source>
</evidence>
<evidence type="ECO:0000256" key="9">
    <source>
        <dbReference type="ARBA" id="ARBA00022833"/>
    </source>
</evidence>
<dbReference type="STRING" id="1312852.EG19_06310"/>
<feature type="active site" description="Proton donor" evidence="12">
    <location>
        <position position="259"/>
    </location>
</feature>
<evidence type="ECO:0000256" key="8">
    <source>
        <dbReference type="ARBA" id="ARBA00022801"/>
    </source>
</evidence>
<feature type="binding site" evidence="12">
    <location>
        <position position="76"/>
    </location>
    <ligand>
        <name>Zn(2+)</name>
        <dbReference type="ChEBI" id="CHEBI:29105"/>
    </ligand>
</feature>
<evidence type="ECO:0000256" key="11">
    <source>
        <dbReference type="ARBA" id="ARBA00024535"/>
    </source>
</evidence>